<reference evidence="3" key="1">
    <citation type="submission" date="2018-12" db="EMBL/GenBank/DDBJ databases">
        <title>Complete genome sequencing of Jeotgalibaca sp. H21T32.</title>
        <authorList>
            <person name="Bae J.-W."/>
            <person name="Lee S.-Y."/>
        </authorList>
    </citation>
    <scope>NUCLEOTIDE SEQUENCE [LARGE SCALE GENOMIC DNA]</scope>
    <source>
        <strain evidence="3">H21T32</strain>
    </source>
</reference>
<sequence>MENSVAEIIKIIKASNNAIEMERKLIIFFAQFVGELMRMALEAIDDEPQKEWREKGYRVERSDTRTIQFLFGAVTFTRRRMKKPGETGVYALDQSCGFEKGKRYSLLAQRQVAELSTKVVYRGVEKAVELFTSFTMSHGQVKNIVDQIGAVQGEWTNHHLEELSVRLPENRQVPVLVVEGDGLLIKGTKKKRKEIHRVQVSEGVERNGKRTELVRPYYFSSLKSSADVWQQLETYLSATYDLSNTIVLSNVDGGSGYCINHCEQAIGLCRQHIHFIDRYHVHAKIKSRLGFCKDLEKPMKQAVWAH</sequence>
<dbReference type="EMBL" id="CP034465">
    <property type="protein sequence ID" value="AZP04896.1"/>
    <property type="molecule type" value="Genomic_DNA"/>
</dbReference>
<dbReference type="Proteomes" id="UP000273326">
    <property type="component" value="Chromosome"/>
</dbReference>
<accession>A0A3Q9BL31</accession>
<proteinExistence type="inferred from homology"/>
<evidence type="ECO:0000313" key="2">
    <source>
        <dbReference type="EMBL" id="AZP04896.1"/>
    </source>
</evidence>
<keyword evidence="3" id="KW-1185">Reference proteome</keyword>
<evidence type="ECO:0000256" key="1">
    <source>
        <dbReference type="ARBA" id="ARBA00006539"/>
    </source>
</evidence>
<dbReference type="Pfam" id="PF06782">
    <property type="entry name" value="UPF0236"/>
    <property type="match status" value="1"/>
</dbReference>
<dbReference type="KEGG" id="jeh:EJN90_09725"/>
<organism evidence="2 3">
    <name type="scientific">Jeotgalibaca ciconiae</name>
    <dbReference type="NCBI Taxonomy" id="2496265"/>
    <lineage>
        <taxon>Bacteria</taxon>
        <taxon>Bacillati</taxon>
        <taxon>Bacillota</taxon>
        <taxon>Bacilli</taxon>
        <taxon>Lactobacillales</taxon>
        <taxon>Carnobacteriaceae</taxon>
        <taxon>Jeotgalibaca</taxon>
    </lineage>
</organism>
<dbReference type="AlphaFoldDB" id="A0A3Q9BL31"/>
<dbReference type="NCBIfam" id="NF033529">
    <property type="entry name" value="transpos_ISLre2"/>
    <property type="match status" value="1"/>
</dbReference>
<protein>
    <submittedName>
        <fullName evidence="2">ISLre2 family transposase</fullName>
    </submittedName>
</protein>
<comment type="similarity">
    <text evidence="1">Belongs to the UPF0236 family.</text>
</comment>
<name>A0A3Q9BL31_9LACT</name>
<gene>
    <name evidence="2" type="ORF">EJN90_09725</name>
</gene>
<dbReference type="OrthoDB" id="2162583at2"/>
<evidence type="ECO:0000313" key="3">
    <source>
        <dbReference type="Proteomes" id="UP000273326"/>
    </source>
</evidence>
<dbReference type="InterPro" id="IPR009620">
    <property type="entry name" value="UPF0236"/>
</dbReference>